<dbReference type="RefSeq" id="WP_007912401.1">
    <property type="nucleotide sequence ID" value="NZ_ADVG01000002.1"/>
</dbReference>
<protein>
    <submittedName>
        <fullName evidence="2">PSP1 domain protein</fullName>
    </submittedName>
</protein>
<evidence type="ECO:0000313" key="3">
    <source>
        <dbReference type="Proteomes" id="UP000004508"/>
    </source>
</evidence>
<dbReference type="InterPro" id="IPR007557">
    <property type="entry name" value="PSP1_C"/>
</dbReference>
<feature type="domain" description="PSP1 C-terminal" evidence="1">
    <location>
        <begin position="74"/>
        <end position="159"/>
    </location>
</feature>
<dbReference type="PANTHER" id="PTHR43830:SF3">
    <property type="entry name" value="PROTEIN PSP1"/>
    <property type="match status" value="1"/>
</dbReference>
<dbReference type="AlphaFoldDB" id="D6TNL0"/>
<dbReference type="eggNOG" id="COG1774">
    <property type="taxonomic scope" value="Bacteria"/>
</dbReference>
<comment type="caution">
    <text evidence="2">The sequence shown here is derived from an EMBL/GenBank/DDBJ whole genome shotgun (WGS) entry which is preliminary data.</text>
</comment>
<accession>D6TNL0</accession>
<dbReference type="NCBIfam" id="NF041131">
    <property type="entry name" value="RicT_YaaT_fam"/>
    <property type="match status" value="1"/>
</dbReference>
<dbReference type="InterPro" id="IPR047767">
    <property type="entry name" value="PSP1-like"/>
</dbReference>
<sequence length="351" mass="36777">MDLAGNTATDIAKIIVVVGVRFRPAGRIYYFDPQGQAFSNGQYVIVETTRGVEAGRVVLASKKLAEEDLSEPLKPVLRLATEDELRMLLSFKQKEKDAMVRCAERITQHRLPMKLVESEYTFDGSRLTFYFTADERVDFRGLVRDLAATFRTRIELRQIGARDQAKLQGGIGPCGKTLCCSSWITDFGIVSIKMAKEQGLPLNPSKISGVCGRLMCCLAYENENYIQAKQQMPQIGAFLNTPSGSGKVVSINVPKNSVEVMLESGVTIQVPVDEEPAPPKGGGCGSCGVKSASASTKEPGGASGSCSCGKGGPCTCGSGGGGGGCGTGGGGGCGTGGGGGCGSCGIKKKKF</sequence>
<keyword evidence="3" id="KW-1185">Reference proteome</keyword>
<dbReference type="Pfam" id="PF04468">
    <property type="entry name" value="PSP1"/>
    <property type="match status" value="1"/>
</dbReference>
<dbReference type="InParanoid" id="D6TNL0"/>
<dbReference type="PANTHER" id="PTHR43830">
    <property type="entry name" value="PROTEIN PSP1"/>
    <property type="match status" value="1"/>
</dbReference>
<evidence type="ECO:0000313" key="2">
    <source>
        <dbReference type="EMBL" id="EFH87341.1"/>
    </source>
</evidence>
<dbReference type="STRING" id="485913.Krac_8672"/>
<organism evidence="2 3">
    <name type="scientific">Ktedonobacter racemifer DSM 44963</name>
    <dbReference type="NCBI Taxonomy" id="485913"/>
    <lineage>
        <taxon>Bacteria</taxon>
        <taxon>Bacillati</taxon>
        <taxon>Chloroflexota</taxon>
        <taxon>Ktedonobacteria</taxon>
        <taxon>Ktedonobacterales</taxon>
        <taxon>Ktedonobacteraceae</taxon>
        <taxon>Ktedonobacter</taxon>
    </lineage>
</organism>
<name>D6TNL0_KTERA</name>
<proteinExistence type="predicted"/>
<gene>
    <name evidence="2" type="ORF">Krac_8672</name>
</gene>
<dbReference type="PROSITE" id="PS51411">
    <property type="entry name" value="PSP1_C"/>
    <property type="match status" value="1"/>
</dbReference>
<dbReference type="FunCoup" id="D6TNL0">
    <property type="interactions" value="45"/>
</dbReference>
<dbReference type="Proteomes" id="UP000004508">
    <property type="component" value="Unassembled WGS sequence"/>
</dbReference>
<dbReference type="GO" id="GO:0005737">
    <property type="term" value="C:cytoplasm"/>
    <property type="evidence" value="ECO:0007669"/>
    <property type="project" value="TreeGrafter"/>
</dbReference>
<reference evidence="2 3" key="1">
    <citation type="journal article" date="2011" name="Stand. Genomic Sci.">
        <title>Non-contiguous finished genome sequence and contextual data of the filamentous soil bacterium Ktedonobacter racemifer type strain (SOSP1-21).</title>
        <authorList>
            <person name="Chang Y.J."/>
            <person name="Land M."/>
            <person name="Hauser L."/>
            <person name="Chertkov O."/>
            <person name="Del Rio T.G."/>
            <person name="Nolan M."/>
            <person name="Copeland A."/>
            <person name="Tice H."/>
            <person name="Cheng J.F."/>
            <person name="Lucas S."/>
            <person name="Han C."/>
            <person name="Goodwin L."/>
            <person name="Pitluck S."/>
            <person name="Ivanova N."/>
            <person name="Ovchinikova G."/>
            <person name="Pati A."/>
            <person name="Chen A."/>
            <person name="Palaniappan K."/>
            <person name="Mavromatis K."/>
            <person name="Liolios K."/>
            <person name="Brettin T."/>
            <person name="Fiebig A."/>
            <person name="Rohde M."/>
            <person name="Abt B."/>
            <person name="Goker M."/>
            <person name="Detter J.C."/>
            <person name="Woyke T."/>
            <person name="Bristow J."/>
            <person name="Eisen J.A."/>
            <person name="Markowitz V."/>
            <person name="Hugenholtz P."/>
            <person name="Kyrpides N.C."/>
            <person name="Klenk H.P."/>
            <person name="Lapidus A."/>
        </authorList>
    </citation>
    <scope>NUCLEOTIDE SEQUENCE [LARGE SCALE GENOMIC DNA]</scope>
    <source>
        <strain evidence="3">DSM 44963</strain>
    </source>
</reference>
<dbReference type="EMBL" id="ADVG01000002">
    <property type="protein sequence ID" value="EFH87341.1"/>
    <property type="molecule type" value="Genomic_DNA"/>
</dbReference>
<evidence type="ECO:0000259" key="1">
    <source>
        <dbReference type="PROSITE" id="PS51411"/>
    </source>
</evidence>